<comment type="caution">
    <text evidence="5">The sequence shown here is derived from an EMBL/GenBank/DDBJ whole genome shotgun (WGS) entry which is preliminary data.</text>
</comment>
<dbReference type="InterPro" id="IPR025714">
    <property type="entry name" value="Methyltranfer_dom"/>
</dbReference>
<evidence type="ECO:0000256" key="1">
    <source>
        <dbReference type="ARBA" id="ARBA00008361"/>
    </source>
</evidence>
<dbReference type="CDD" id="cd02440">
    <property type="entry name" value="AdoMet_MTases"/>
    <property type="match status" value="1"/>
</dbReference>
<dbReference type="PANTHER" id="PTHR12176:SF80">
    <property type="entry name" value="EEF1A LYSINE METHYLTRANSFERASE 4"/>
    <property type="match status" value="1"/>
</dbReference>
<feature type="domain" description="Methyltransferase" evidence="4">
    <location>
        <begin position="53"/>
        <end position="165"/>
    </location>
</feature>
<reference evidence="5" key="1">
    <citation type="submission" date="2020-04" db="EMBL/GenBank/DDBJ databases">
        <title>Analysis of mating type loci in Filobasidium floriforme.</title>
        <authorList>
            <person name="Nowrousian M."/>
        </authorList>
    </citation>
    <scope>NUCLEOTIDE SEQUENCE</scope>
    <source>
        <strain evidence="5">CBS 6242</strain>
    </source>
</reference>
<dbReference type="Proteomes" id="UP000812966">
    <property type="component" value="Unassembled WGS sequence"/>
</dbReference>
<organism evidence="5 6">
    <name type="scientific">Filobasidium floriforme</name>
    <dbReference type="NCBI Taxonomy" id="5210"/>
    <lineage>
        <taxon>Eukaryota</taxon>
        <taxon>Fungi</taxon>
        <taxon>Dikarya</taxon>
        <taxon>Basidiomycota</taxon>
        <taxon>Agaricomycotina</taxon>
        <taxon>Tremellomycetes</taxon>
        <taxon>Filobasidiales</taxon>
        <taxon>Filobasidiaceae</taxon>
        <taxon>Filobasidium</taxon>
    </lineage>
</organism>
<name>A0A8K0JPH7_9TREE</name>
<evidence type="ECO:0000256" key="3">
    <source>
        <dbReference type="ARBA" id="ARBA00022679"/>
    </source>
</evidence>
<gene>
    <name evidence="5" type="ORF">FFLO_01516</name>
</gene>
<sequence>MSTSTLPASNTAYGTREYWEERYAAEGAETTFDWFLKPSYLIPILEPYMPKGKETRILMLGCGNSTLGEEMYDAGYHGIVNIDYSATLIEQMIGKHAEKRPGMTWLEMDIRDLKFEDESFDVVIDKGTMDAMLTSKGDVWNPAEEDVKNCNEEIREACRVLRKREGSMFLYATFGQPHFRRRYMQGHQGFALTHKDIGPPEGFSYFLYELKWTGSGTS</sequence>
<accession>A0A8K0JPH7</accession>
<protein>
    <recommendedName>
        <fullName evidence="4">Methyltransferase domain-containing protein</fullName>
    </recommendedName>
</protein>
<dbReference type="PANTHER" id="PTHR12176">
    <property type="entry name" value="SAM-DEPENDENT METHYLTRANSFERASE SUPERFAMILY PROTEIN"/>
    <property type="match status" value="1"/>
</dbReference>
<dbReference type="AlphaFoldDB" id="A0A8K0JPH7"/>
<dbReference type="Gene3D" id="3.40.50.150">
    <property type="entry name" value="Vaccinia Virus protein VP39"/>
    <property type="match status" value="1"/>
</dbReference>
<dbReference type="GO" id="GO:0008168">
    <property type="term" value="F:methyltransferase activity"/>
    <property type="evidence" value="ECO:0007669"/>
    <property type="project" value="UniProtKB-KW"/>
</dbReference>
<dbReference type="SUPFAM" id="SSF53335">
    <property type="entry name" value="S-adenosyl-L-methionine-dependent methyltransferases"/>
    <property type="match status" value="1"/>
</dbReference>
<comment type="similarity">
    <text evidence="1">Belongs to the methyltransferase superfamily.</text>
</comment>
<evidence type="ECO:0000259" key="4">
    <source>
        <dbReference type="Pfam" id="PF13847"/>
    </source>
</evidence>
<dbReference type="InterPro" id="IPR051419">
    <property type="entry name" value="Lys/N-term_MeTrsfase_sf"/>
</dbReference>
<keyword evidence="2" id="KW-0489">Methyltransferase</keyword>
<keyword evidence="6" id="KW-1185">Reference proteome</keyword>
<keyword evidence="3" id="KW-0808">Transferase</keyword>
<dbReference type="InterPro" id="IPR029063">
    <property type="entry name" value="SAM-dependent_MTases_sf"/>
</dbReference>
<evidence type="ECO:0000313" key="5">
    <source>
        <dbReference type="EMBL" id="KAG7563084.1"/>
    </source>
</evidence>
<dbReference type="EMBL" id="JABELV010000021">
    <property type="protein sequence ID" value="KAG7563084.1"/>
    <property type="molecule type" value="Genomic_DNA"/>
</dbReference>
<evidence type="ECO:0000313" key="6">
    <source>
        <dbReference type="Proteomes" id="UP000812966"/>
    </source>
</evidence>
<dbReference type="OrthoDB" id="411785at2759"/>
<evidence type="ECO:0000256" key="2">
    <source>
        <dbReference type="ARBA" id="ARBA00022603"/>
    </source>
</evidence>
<proteinExistence type="inferred from homology"/>
<dbReference type="GO" id="GO:0032259">
    <property type="term" value="P:methylation"/>
    <property type="evidence" value="ECO:0007669"/>
    <property type="project" value="UniProtKB-KW"/>
</dbReference>
<dbReference type="Pfam" id="PF13847">
    <property type="entry name" value="Methyltransf_31"/>
    <property type="match status" value="1"/>
</dbReference>